<dbReference type="InterPro" id="IPR045713">
    <property type="entry name" value="DUF6069"/>
</dbReference>
<keyword evidence="1" id="KW-0812">Transmembrane</keyword>
<feature type="transmembrane region" description="Helical" evidence="1">
    <location>
        <begin position="107"/>
        <end position="127"/>
    </location>
</feature>
<name>A0ABQ2UHS6_9PSEU</name>
<evidence type="ECO:0000313" key="3">
    <source>
        <dbReference type="Proteomes" id="UP000649573"/>
    </source>
</evidence>
<protein>
    <recommendedName>
        <fullName evidence="4">PEP-CTERM protein-sorting domain-containing protein</fullName>
    </recommendedName>
</protein>
<dbReference type="EMBL" id="BMRE01000007">
    <property type="protein sequence ID" value="GGU31405.1"/>
    <property type="molecule type" value="Genomic_DNA"/>
</dbReference>
<dbReference type="Proteomes" id="UP000649573">
    <property type="component" value="Unassembled WGS sequence"/>
</dbReference>
<feature type="transmembrane region" description="Helical" evidence="1">
    <location>
        <begin position="51"/>
        <end position="69"/>
    </location>
</feature>
<sequence length="139" mass="14097">MPTENTSKGKVVLGVAAAIVIASIGNAAVSLAAQALGADPNVVQGLLPRGYVVLTALGVIIAAFAWASIRKRAKDPARTLGKLVPIVVALSLLADIPVFFLPGASPVGVVALMVMHVVVAAVAVPIFHRVLPLRTPVAA</sequence>
<proteinExistence type="predicted"/>
<accession>A0ABQ2UHS6</accession>
<gene>
    <name evidence="2" type="ORF">GCM10010178_24660</name>
</gene>
<evidence type="ECO:0000256" key="1">
    <source>
        <dbReference type="SAM" id="Phobius"/>
    </source>
</evidence>
<evidence type="ECO:0000313" key="2">
    <source>
        <dbReference type="EMBL" id="GGU31405.1"/>
    </source>
</evidence>
<comment type="caution">
    <text evidence="2">The sequence shown here is derived from an EMBL/GenBank/DDBJ whole genome shotgun (WGS) entry which is preliminary data.</text>
</comment>
<dbReference type="RefSeq" id="WP_189253769.1">
    <property type="nucleotide sequence ID" value="NZ_BMRE01000007.1"/>
</dbReference>
<organism evidence="2 3">
    <name type="scientific">Lentzea flava</name>
    <dbReference type="NCBI Taxonomy" id="103732"/>
    <lineage>
        <taxon>Bacteria</taxon>
        <taxon>Bacillati</taxon>
        <taxon>Actinomycetota</taxon>
        <taxon>Actinomycetes</taxon>
        <taxon>Pseudonocardiales</taxon>
        <taxon>Pseudonocardiaceae</taxon>
        <taxon>Lentzea</taxon>
    </lineage>
</organism>
<evidence type="ECO:0008006" key="4">
    <source>
        <dbReference type="Google" id="ProtNLM"/>
    </source>
</evidence>
<keyword evidence="3" id="KW-1185">Reference proteome</keyword>
<keyword evidence="1" id="KW-0472">Membrane</keyword>
<feature type="transmembrane region" description="Helical" evidence="1">
    <location>
        <begin position="81"/>
        <end position="101"/>
    </location>
</feature>
<reference evidence="3" key="1">
    <citation type="journal article" date="2019" name="Int. J. Syst. Evol. Microbiol.">
        <title>The Global Catalogue of Microorganisms (GCM) 10K type strain sequencing project: providing services to taxonomists for standard genome sequencing and annotation.</title>
        <authorList>
            <consortium name="The Broad Institute Genomics Platform"/>
            <consortium name="The Broad Institute Genome Sequencing Center for Infectious Disease"/>
            <person name="Wu L."/>
            <person name="Ma J."/>
        </authorList>
    </citation>
    <scope>NUCLEOTIDE SEQUENCE [LARGE SCALE GENOMIC DNA]</scope>
    <source>
        <strain evidence="3">JCM 3296</strain>
    </source>
</reference>
<keyword evidence="1" id="KW-1133">Transmembrane helix</keyword>
<dbReference type="Pfam" id="PF19545">
    <property type="entry name" value="DUF6069"/>
    <property type="match status" value="1"/>
</dbReference>